<reference evidence="1" key="1">
    <citation type="submission" date="2018-05" db="EMBL/GenBank/DDBJ databases">
        <authorList>
            <person name="Lanie J.A."/>
            <person name="Ng W.-L."/>
            <person name="Kazmierczak K.M."/>
            <person name="Andrzejewski T.M."/>
            <person name="Davidsen T.M."/>
            <person name="Wayne K.J."/>
            <person name="Tettelin H."/>
            <person name="Glass J.I."/>
            <person name="Rusch D."/>
            <person name="Podicherti R."/>
            <person name="Tsui H.-C.T."/>
            <person name="Winkler M.E."/>
        </authorList>
    </citation>
    <scope>NUCLEOTIDE SEQUENCE</scope>
</reference>
<accession>A0A381S1G6</accession>
<evidence type="ECO:0000313" key="1">
    <source>
        <dbReference type="EMBL" id="SUZ97900.1"/>
    </source>
</evidence>
<protein>
    <submittedName>
        <fullName evidence="1">Uncharacterized protein</fullName>
    </submittedName>
</protein>
<gene>
    <name evidence="1" type="ORF">METZ01_LOCUS50754</name>
</gene>
<name>A0A381S1G6_9ZZZZ</name>
<dbReference type="AlphaFoldDB" id="A0A381S1G6"/>
<proteinExistence type="predicted"/>
<dbReference type="EMBL" id="UINC01002551">
    <property type="protein sequence ID" value="SUZ97900.1"/>
    <property type="molecule type" value="Genomic_DNA"/>
</dbReference>
<sequence length="49" mass="4999">MVEVLVLGGGAPTPTEFRFGSAHALRIGDEALMFGCGPVATLKLVKAGL</sequence>
<organism evidence="1">
    <name type="scientific">marine metagenome</name>
    <dbReference type="NCBI Taxonomy" id="408172"/>
    <lineage>
        <taxon>unclassified sequences</taxon>
        <taxon>metagenomes</taxon>
        <taxon>ecological metagenomes</taxon>
    </lineage>
</organism>